<evidence type="ECO:0000259" key="3">
    <source>
        <dbReference type="Pfam" id="PF17184"/>
    </source>
</evidence>
<accession>A0A4T0I2Y7</accession>
<sequence>MHSSCAWSQQHIKRILPLVGVYGITHAIGSPQPANQRCGVWYMDPSMVSAVDSYRADIYAYFKSTDGHTHAWSFSLRRPNLHLVNHIVASGGLVIVDSTRRGKRYPDAISKTIPIWCAVVSAAMLGTPPETLLHTPAQAVSDSEQQCIRDQLRTWTNNLRDSALQLTHHLDKPIRPIFVHPATEQLPDFNKATLDFYPLICVSASRYVPDETESLEWGEYVQGSGDDHELWSGGLTPECFWANRHELLNCPRELLDERVAAVAAEHLARSTSTSTHSVRVGDSNDTRAFLAGAIFPAECDAASSLPSDIALVALTPQPPPRSTHTLHVQLPRSSKQAQKQFLGQLPHVMLFVRQQLDNGRRIAVSDASGGTDLASAVCVAAATLFFDENGERQCKAGDNESDNQYAASVADQCLPNDEPLTGVVEETKRLPDVK</sequence>
<dbReference type="InterPro" id="IPR033449">
    <property type="entry name" value="Rit1_N"/>
</dbReference>
<name>A0A4T0I2Y7_WALIC</name>
<dbReference type="Proteomes" id="UP000306954">
    <property type="component" value="Unassembled WGS sequence"/>
</dbReference>
<reference evidence="4 5" key="1">
    <citation type="submission" date="2019-03" db="EMBL/GenBank/DDBJ databases">
        <title>Sequencing 23 genomes of Wallemia ichthyophaga.</title>
        <authorList>
            <person name="Gostincar C."/>
        </authorList>
    </citation>
    <scope>NUCLEOTIDE SEQUENCE [LARGE SCALE GENOMIC DNA]</scope>
    <source>
        <strain evidence="4 5">EXF-8621</strain>
    </source>
</reference>
<organism evidence="4 5">
    <name type="scientific">Wallemia ichthyophaga</name>
    <dbReference type="NCBI Taxonomy" id="245174"/>
    <lineage>
        <taxon>Eukaryota</taxon>
        <taxon>Fungi</taxon>
        <taxon>Dikarya</taxon>
        <taxon>Basidiomycota</taxon>
        <taxon>Wallemiomycotina</taxon>
        <taxon>Wallemiomycetes</taxon>
        <taxon>Wallemiales</taxon>
        <taxon>Wallemiaceae</taxon>
        <taxon>Wallemia</taxon>
    </lineage>
</organism>
<feature type="domain" description="Rit1 DUSP-like" evidence="2">
    <location>
        <begin position="325"/>
        <end position="395"/>
    </location>
</feature>
<evidence type="ECO:0008006" key="6">
    <source>
        <dbReference type="Google" id="ProtNLM"/>
    </source>
</evidence>
<dbReference type="PANTHER" id="PTHR31811">
    <property type="entry name" value="TRNA A64-2'-O-RIBOSYLPHOSPHATE TRANSFERASE"/>
    <property type="match status" value="1"/>
</dbReference>
<dbReference type="PANTHER" id="PTHR31811:SF0">
    <property type="entry name" value="TRNA A64-2'-O-RIBOSYLPHOSPHATE TRANSFERASE"/>
    <property type="match status" value="1"/>
</dbReference>
<evidence type="ECO:0000256" key="1">
    <source>
        <dbReference type="SAM" id="MobiDB-lite"/>
    </source>
</evidence>
<evidence type="ECO:0000313" key="5">
    <source>
        <dbReference type="Proteomes" id="UP000306954"/>
    </source>
</evidence>
<evidence type="ECO:0000259" key="2">
    <source>
        <dbReference type="Pfam" id="PF04179"/>
    </source>
</evidence>
<comment type="caution">
    <text evidence="4">The sequence shown here is derived from an EMBL/GenBank/DDBJ whole genome shotgun (WGS) entry which is preliminary data.</text>
</comment>
<dbReference type="Pfam" id="PF04179">
    <property type="entry name" value="Init_tRNA_PT"/>
    <property type="match status" value="1"/>
</dbReference>
<proteinExistence type="predicted"/>
<dbReference type="Pfam" id="PF17184">
    <property type="entry name" value="Rit1_C"/>
    <property type="match status" value="1"/>
</dbReference>
<dbReference type="GO" id="GO:0043399">
    <property type="term" value="F:tRNA adenosine(64)-2'-O-ribosylphosphate transferase activity"/>
    <property type="evidence" value="ECO:0007669"/>
    <property type="project" value="InterPro"/>
</dbReference>
<dbReference type="EMBL" id="SPOF01000043">
    <property type="protein sequence ID" value="TIB09342.1"/>
    <property type="molecule type" value="Genomic_DNA"/>
</dbReference>
<protein>
    <recommendedName>
        <fullName evidence="6">tRNA A64-2'-O-ribosylphosphate transferase</fullName>
    </recommendedName>
</protein>
<feature type="region of interest" description="Disordered" evidence="1">
    <location>
        <begin position="410"/>
        <end position="434"/>
    </location>
</feature>
<dbReference type="GO" id="GO:0019988">
    <property type="term" value="P:charged-tRNA amino acid modification"/>
    <property type="evidence" value="ECO:0007669"/>
    <property type="project" value="InterPro"/>
</dbReference>
<feature type="compositionally biased region" description="Basic and acidic residues" evidence="1">
    <location>
        <begin position="425"/>
        <end position="434"/>
    </location>
</feature>
<feature type="domain" description="Rit1 N-terminal" evidence="3">
    <location>
        <begin position="33"/>
        <end position="262"/>
    </location>
</feature>
<dbReference type="InterPro" id="IPR033421">
    <property type="entry name" value="Rit1_DUSP-like"/>
</dbReference>
<dbReference type="GO" id="GO:0005737">
    <property type="term" value="C:cytoplasm"/>
    <property type="evidence" value="ECO:0007669"/>
    <property type="project" value="TreeGrafter"/>
</dbReference>
<gene>
    <name evidence="4" type="ORF">E3P90_03315</name>
</gene>
<dbReference type="AlphaFoldDB" id="A0A4T0I2Y7"/>
<evidence type="ECO:0000313" key="4">
    <source>
        <dbReference type="EMBL" id="TIB09342.1"/>
    </source>
</evidence>
<dbReference type="InterPro" id="IPR007306">
    <property type="entry name" value="Rit1"/>
</dbReference>